<evidence type="ECO:0000256" key="8">
    <source>
        <dbReference type="PIRSR" id="PIRSR602401-1"/>
    </source>
</evidence>
<dbReference type="InterPro" id="IPR017972">
    <property type="entry name" value="Cyt_P450_CS"/>
</dbReference>
<dbReference type="GO" id="GO:0020037">
    <property type="term" value="F:heme binding"/>
    <property type="evidence" value="ECO:0007669"/>
    <property type="project" value="InterPro"/>
</dbReference>
<dbReference type="Gramene" id="KZM97616">
    <property type="protein sequence ID" value="KZM97616"/>
    <property type="gene ID" value="DCAR_015022"/>
</dbReference>
<dbReference type="FunFam" id="1.10.630.10:FF:000126">
    <property type="entry name" value="Predicted protein"/>
    <property type="match status" value="1"/>
</dbReference>
<reference evidence="10" key="1">
    <citation type="journal article" date="2016" name="Nat. Genet.">
        <title>A high-quality carrot genome assembly provides new insights into carotenoid accumulation and asterid genome evolution.</title>
        <authorList>
            <person name="Iorizzo M."/>
            <person name="Ellison S."/>
            <person name="Senalik D."/>
            <person name="Zeng P."/>
            <person name="Satapoomin P."/>
            <person name="Huang J."/>
            <person name="Bowman M."/>
            <person name="Iovene M."/>
            <person name="Sanseverino W."/>
            <person name="Cavagnaro P."/>
            <person name="Yildiz M."/>
            <person name="Macko-Podgorni A."/>
            <person name="Moranska E."/>
            <person name="Grzebelus E."/>
            <person name="Grzebelus D."/>
            <person name="Ashrafi H."/>
            <person name="Zheng Z."/>
            <person name="Cheng S."/>
            <person name="Spooner D."/>
            <person name="Van Deynze A."/>
            <person name="Simon P."/>
        </authorList>
    </citation>
    <scope>NUCLEOTIDE SEQUENCE [LARGE SCALE GENOMIC DNA]</scope>
    <source>
        <tissue evidence="10">Leaf</tissue>
    </source>
</reference>
<dbReference type="InterPro" id="IPR036396">
    <property type="entry name" value="Cyt_P450_sf"/>
</dbReference>
<dbReference type="PRINTS" id="PR00385">
    <property type="entry name" value="P450"/>
</dbReference>
<protein>
    <recommendedName>
        <fullName evidence="9">Exostosin GT47 domain-containing protein</fullName>
    </recommendedName>
</protein>
<evidence type="ECO:0000256" key="1">
    <source>
        <dbReference type="ARBA" id="ARBA00001971"/>
    </source>
</evidence>
<evidence type="ECO:0000256" key="7">
    <source>
        <dbReference type="ARBA" id="ARBA00023033"/>
    </source>
</evidence>
<dbReference type="PANTHER" id="PTHR47950:SF15">
    <property type="entry name" value="CYTOCHROME P450"/>
    <property type="match status" value="1"/>
</dbReference>
<dbReference type="Pfam" id="PF00067">
    <property type="entry name" value="p450"/>
    <property type="match status" value="1"/>
</dbReference>
<evidence type="ECO:0000256" key="3">
    <source>
        <dbReference type="ARBA" id="ARBA00022617"/>
    </source>
</evidence>
<dbReference type="InterPro" id="IPR002401">
    <property type="entry name" value="Cyt_P450_E_grp-I"/>
</dbReference>
<comment type="cofactor">
    <cofactor evidence="1 8">
        <name>heme</name>
        <dbReference type="ChEBI" id="CHEBI:30413"/>
    </cofactor>
</comment>
<comment type="similarity">
    <text evidence="2">Belongs to the cytochrome P450 family.</text>
</comment>
<dbReference type="GO" id="GO:0005506">
    <property type="term" value="F:iron ion binding"/>
    <property type="evidence" value="ECO:0007669"/>
    <property type="project" value="InterPro"/>
</dbReference>
<evidence type="ECO:0000256" key="2">
    <source>
        <dbReference type="ARBA" id="ARBA00010617"/>
    </source>
</evidence>
<evidence type="ECO:0000256" key="5">
    <source>
        <dbReference type="ARBA" id="ARBA00023002"/>
    </source>
</evidence>
<feature type="binding site" description="axial binding residue" evidence="8">
    <location>
        <position position="690"/>
    </location>
    <ligand>
        <name>heme</name>
        <dbReference type="ChEBI" id="CHEBI:30413"/>
    </ligand>
    <ligandPart>
        <name>Fe</name>
        <dbReference type="ChEBI" id="CHEBI:18248"/>
    </ligandPart>
</feature>
<dbReference type="Gene3D" id="1.10.630.10">
    <property type="entry name" value="Cytochrome P450"/>
    <property type="match status" value="1"/>
</dbReference>
<dbReference type="GO" id="GO:0004497">
    <property type="term" value="F:monooxygenase activity"/>
    <property type="evidence" value="ECO:0007669"/>
    <property type="project" value="UniProtKB-KW"/>
</dbReference>
<keyword evidence="4 8" id="KW-0479">Metal-binding</keyword>
<dbReference type="PRINTS" id="PR00463">
    <property type="entry name" value="EP450I"/>
</dbReference>
<dbReference type="GO" id="GO:0016705">
    <property type="term" value="F:oxidoreductase activity, acting on paired donors, with incorporation or reduction of molecular oxygen"/>
    <property type="evidence" value="ECO:0007669"/>
    <property type="project" value="InterPro"/>
</dbReference>
<keyword evidence="6 8" id="KW-0408">Iron</keyword>
<dbReference type="InterPro" id="IPR040911">
    <property type="entry name" value="Exostosin_GT47"/>
</dbReference>
<feature type="domain" description="Exostosin GT47" evidence="9">
    <location>
        <begin position="65"/>
        <end position="259"/>
    </location>
</feature>
<dbReference type="InterPro" id="IPR001128">
    <property type="entry name" value="Cyt_P450"/>
</dbReference>
<dbReference type="CDD" id="cd11073">
    <property type="entry name" value="CYP76-like"/>
    <property type="match status" value="1"/>
</dbReference>
<dbReference type="Pfam" id="PF03016">
    <property type="entry name" value="Exostosin_GT47"/>
    <property type="match status" value="1"/>
</dbReference>
<dbReference type="PANTHER" id="PTHR47950">
    <property type="entry name" value="CYTOCHROME P450, FAMILY 76, SUBFAMILY C, POLYPEPTIDE 5-RELATED"/>
    <property type="match status" value="1"/>
</dbReference>
<dbReference type="PROSITE" id="PS00086">
    <property type="entry name" value="CYTOCHROME_P450"/>
    <property type="match status" value="1"/>
</dbReference>
<name>A0A165WRZ6_DAUCS</name>
<dbReference type="EMBL" id="LNRQ01000004">
    <property type="protein sequence ID" value="KZM97616.1"/>
    <property type="molecule type" value="Genomic_DNA"/>
</dbReference>
<keyword evidence="3 8" id="KW-0349">Heme</keyword>
<evidence type="ECO:0000256" key="4">
    <source>
        <dbReference type="ARBA" id="ARBA00022723"/>
    </source>
</evidence>
<dbReference type="AlphaFoldDB" id="A0A165WRZ6"/>
<gene>
    <name evidence="10" type="ORF">DCAR_015022</name>
</gene>
<evidence type="ECO:0000313" key="10">
    <source>
        <dbReference type="EMBL" id="KZM97616.1"/>
    </source>
</evidence>
<proteinExistence type="inferred from homology"/>
<keyword evidence="7" id="KW-0503">Monooxygenase</keyword>
<organism evidence="10">
    <name type="scientific">Daucus carota subsp. sativus</name>
    <name type="common">Carrot</name>
    <dbReference type="NCBI Taxonomy" id="79200"/>
    <lineage>
        <taxon>Eukaryota</taxon>
        <taxon>Viridiplantae</taxon>
        <taxon>Streptophyta</taxon>
        <taxon>Embryophyta</taxon>
        <taxon>Tracheophyta</taxon>
        <taxon>Spermatophyta</taxon>
        <taxon>Magnoliopsida</taxon>
        <taxon>eudicotyledons</taxon>
        <taxon>Gunneridae</taxon>
        <taxon>Pentapetalae</taxon>
        <taxon>asterids</taxon>
        <taxon>campanulids</taxon>
        <taxon>Apiales</taxon>
        <taxon>Apiaceae</taxon>
        <taxon>Apioideae</taxon>
        <taxon>Scandiceae</taxon>
        <taxon>Daucinae</taxon>
        <taxon>Daucus</taxon>
        <taxon>Daucus sect. Daucus</taxon>
    </lineage>
</organism>
<dbReference type="SUPFAM" id="SSF48264">
    <property type="entry name" value="Cytochrome P450"/>
    <property type="match status" value="1"/>
</dbReference>
<comment type="caution">
    <text evidence="10">The sequence shown here is derived from an EMBL/GenBank/DDBJ whole genome shotgun (WGS) entry which is preliminary data.</text>
</comment>
<sequence>MEGSITNIRPPTVNNRTVPSTVKIEASMVQARAAIKEACNGSEHRNDTAYVPKGSIYLNAPAFHSVISTKHPYWNRSLGADHFMLACHDWGPELSFAVPELYKNSIRAFCNANTSEKFIPSKDVSIPEIHLPDGTTKGMLGGPSPSERNILVFFAGGVHGPIRPILLQHWENKDKDVQVHQYLPKGKSYYKMMRKSKFCICASGYEVASPRMVEALYMGCVPVLIKDGYIKPFGDVLNWKTFSVEIAVKDIPDLKKILMGISEKQYIRLQSKASFPTILVLRWLYGRIGLPNRKPPGPPAWPLVGNIFDLGTMPHQDFYKLRPKYGPVLWLKLGLVDTMVIQSAKAAAELFKNHDAAFSDRQVPDALTACKYNQGSLAMGTYGPYWRTIRKLCSTEFLVTKRINDSTEIREKCVEKLVCWIEQNIASSQVEGRSGQVELAQLLFLMSFNLVGNLMLSKDLLDLSSNQGREFFNAMNQVMKWAGTPNLADFLPFLKPFDPFKVRKNMAKDMGVAMNIISSFLKDRGHESLSTEKVKKDFLDVLLEYQGDGKEGPDKISERNILIIILLLRNPESMRKVKTELESVIMPNKRVMESDMDKLPYLQAVVKETLRLHPTIPLLMRRNSKEDTKFMGYHVPKNTQVFVNVWAIGRDPDAWEDPLSFKPERFIGSNINYNGQHYELLPFGSGRRICVGMALAHRVLHLTLATLLWTFDWELDRSVTPGSLDMAERMGITLRKLEPLKAIPRKRILVKDEMII</sequence>
<keyword evidence="5" id="KW-0560">Oxidoreductase</keyword>
<evidence type="ECO:0000256" key="6">
    <source>
        <dbReference type="ARBA" id="ARBA00023004"/>
    </source>
</evidence>
<accession>A0A165WRZ6</accession>
<dbReference type="STRING" id="79200.A0A165WRZ6"/>
<evidence type="ECO:0000259" key="9">
    <source>
        <dbReference type="Pfam" id="PF03016"/>
    </source>
</evidence>